<feature type="domain" description="MacB-like periplasmic core" evidence="9">
    <location>
        <begin position="22"/>
        <end position="239"/>
    </location>
</feature>
<evidence type="ECO:0000256" key="1">
    <source>
        <dbReference type="ARBA" id="ARBA00004651"/>
    </source>
</evidence>
<dbReference type="Pfam" id="PF02687">
    <property type="entry name" value="FtsX"/>
    <property type="match status" value="2"/>
</dbReference>
<dbReference type="Pfam" id="PF12704">
    <property type="entry name" value="MacB_PCD"/>
    <property type="match status" value="1"/>
</dbReference>
<organism evidence="10 11">
    <name type="scientific">Natronospira bacteriovora</name>
    <dbReference type="NCBI Taxonomy" id="3069753"/>
    <lineage>
        <taxon>Bacteria</taxon>
        <taxon>Pseudomonadati</taxon>
        <taxon>Pseudomonadota</taxon>
        <taxon>Gammaproteobacteria</taxon>
        <taxon>Natronospirales</taxon>
        <taxon>Natronospiraceae</taxon>
        <taxon>Natronospira</taxon>
    </lineage>
</organism>
<name>A0ABU0W6Y0_9GAMM</name>
<feature type="transmembrane region" description="Helical" evidence="7">
    <location>
        <begin position="279"/>
        <end position="300"/>
    </location>
</feature>
<feature type="transmembrane region" description="Helical" evidence="7">
    <location>
        <begin position="373"/>
        <end position="396"/>
    </location>
</feature>
<dbReference type="RefSeq" id="WP_306728264.1">
    <property type="nucleotide sequence ID" value="NZ_JAVDDT010000004.1"/>
</dbReference>
<evidence type="ECO:0000256" key="6">
    <source>
        <dbReference type="ARBA" id="ARBA00038076"/>
    </source>
</evidence>
<feature type="transmembrane region" description="Helical" evidence="7">
    <location>
        <begin position="332"/>
        <end position="353"/>
    </location>
</feature>
<feature type="transmembrane region" description="Helical" evidence="7">
    <location>
        <begin position="417"/>
        <end position="436"/>
    </location>
</feature>
<feature type="domain" description="ABC3 transporter permease C-terminal" evidence="8">
    <location>
        <begin position="283"/>
        <end position="400"/>
    </location>
</feature>
<comment type="similarity">
    <text evidence="6">Belongs to the ABC-4 integral membrane protein family.</text>
</comment>
<feature type="transmembrane region" description="Helical" evidence="7">
    <location>
        <begin position="765"/>
        <end position="785"/>
    </location>
</feature>
<accession>A0ABU0W6Y0</accession>
<sequence length="804" mass="86602">MLGIRDDLLHSWRVYSRTPFQSALAITTLGVAIAFATAFFSLYSDLALRTLPGVDDSRQLVALGLSEGDSFDLLTTGISDHIAEQATSLAAVEGYQLTQFELEAPEHPERVTAGGVTDAYFEKLGVRIRHGRPLEETDSDGHLAVISHDLALALFGAADAALNQELQFHDNSWRIIGVTEPGFDGLIRGRTQDLWISREMLLTQVWSVPEQFFHQLPMQAIGRLASGVSPAAAAVEVRNIAADLPSELHGRLRGQSIRVAPELSADPGAYRAARQQLQLMAGAAVLVALIAAGNLGLFLLARAPARQREMALRLSLGATRARLVRQLMTESSALVMLGTVLGVLLSLWLAVALRGLPLFDGGSFLAQGMDWRVPLFAFTLALLLAFAVGLVPSLGMARASLAEYSRGRRRSTGPRHMIATAQVLLAVIIVAGGLFAQHSLMAGLALDPGYDSEGLHAIELRPAADFATLHADAEEVAAFREEIRTRLTAAGNIKAIGFASTRPGGRNLVYHAIHTTEDLETQVPGIFSGWDRDVMEMMDIRLIHGRYPDADAPQEVLVNRHLAEVFWGRSDVIGEHVERDRRAWGGGSSNEADPHEIVGVVEDVHFGHPREPMRPMVLSGRDSPFIMADILVDGQVSREQAEAALDDFLNSYSVPLQVQAVNSLSDQRRELFAQDRSRALLTGLGAIIVLIMAVLGFYGTLRFLMDSHRFEFALNAALGAGPASLYRSAMSTGLVLALPGLLLGLPAATIVIALLSDYLGAVDALALPSVLVAVALLALALLLAIHPIARQAARRDPGPALRSD</sequence>
<evidence type="ECO:0000259" key="8">
    <source>
        <dbReference type="Pfam" id="PF02687"/>
    </source>
</evidence>
<keyword evidence="11" id="KW-1185">Reference proteome</keyword>
<dbReference type="InterPro" id="IPR003838">
    <property type="entry name" value="ABC3_permease_C"/>
</dbReference>
<keyword evidence="3 7" id="KW-0812">Transmembrane</keyword>
<keyword evidence="5 7" id="KW-0472">Membrane</keyword>
<evidence type="ECO:0000256" key="4">
    <source>
        <dbReference type="ARBA" id="ARBA00022989"/>
    </source>
</evidence>
<dbReference type="EMBL" id="JAVDDT010000004">
    <property type="protein sequence ID" value="MDQ2069766.1"/>
    <property type="molecule type" value="Genomic_DNA"/>
</dbReference>
<keyword evidence="4 7" id="KW-1133">Transmembrane helix</keyword>
<evidence type="ECO:0000313" key="11">
    <source>
        <dbReference type="Proteomes" id="UP001239019"/>
    </source>
</evidence>
<dbReference type="PANTHER" id="PTHR30572:SF4">
    <property type="entry name" value="ABC TRANSPORTER PERMEASE YTRF"/>
    <property type="match status" value="1"/>
</dbReference>
<dbReference type="PANTHER" id="PTHR30572">
    <property type="entry name" value="MEMBRANE COMPONENT OF TRANSPORTER-RELATED"/>
    <property type="match status" value="1"/>
</dbReference>
<dbReference type="InterPro" id="IPR025857">
    <property type="entry name" value="MacB_PCD"/>
</dbReference>
<feature type="transmembrane region" description="Helical" evidence="7">
    <location>
        <begin position="679"/>
        <end position="701"/>
    </location>
</feature>
<evidence type="ECO:0000256" key="7">
    <source>
        <dbReference type="SAM" id="Phobius"/>
    </source>
</evidence>
<protein>
    <submittedName>
        <fullName evidence="10">ABC transporter permease</fullName>
    </submittedName>
</protein>
<proteinExistence type="inferred from homology"/>
<dbReference type="Proteomes" id="UP001239019">
    <property type="component" value="Unassembled WGS sequence"/>
</dbReference>
<gene>
    <name evidence="10" type="ORF">RBH19_07765</name>
</gene>
<keyword evidence="2" id="KW-1003">Cell membrane</keyword>
<evidence type="ECO:0000256" key="2">
    <source>
        <dbReference type="ARBA" id="ARBA00022475"/>
    </source>
</evidence>
<comment type="caution">
    <text evidence="10">The sequence shown here is derived from an EMBL/GenBank/DDBJ whole genome shotgun (WGS) entry which is preliminary data.</text>
</comment>
<feature type="transmembrane region" description="Helical" evidence="7">
    <location>
        <begin position="20"/>
        <end position="43"/>
    </location>
</feature>
<comment type="subcellular location">
    <subcellularLocation>
        <location evidence="1">Cell membrane</location>
        <topology evidence="1">Multi-pass membrane protein</topology>
    </subcellularLocation>
</comment>
<feature type="domain" description="ABC3 transporter permease C-terminal" evidence="8">
    <location>
        <begin position="686"/>
        <end position="789"/>
    </location>
</feature>
<evidence type="ECO:0000256" key="5">
    <source>
        <dbReference type="ARBA" id="ARBA00023136"/>
    </source>
</evidence>
<dbReference type="InterPro" id="IPR050250">
    <property type="entry name" value="Macrolide_Exporter_MacB"/>
</dbReference>
<evidence type="ECO:0000313" key="10">
    <source>
        <dbReference type="EMBL" id="MDQ2069766.1"/>
    </source>
</evidence>
<feature type="transmembrane region" description="Helical" evidence="7">
    <location>
        <begin position="734"/>
        <end position="759"/>
    </location>
</feature>
<reference evidence="10 11" key="1">
    <citation type="submission" date="2023-08" db="EMBL/GenBank/DDBJ databases">
        <title>Whole-genome sequencing of halo(alkali)philic microorganisms from hypersaline lakes.</title>
        <authorList>
            <person name="Sorokin D.Y."/>
            <person name="Abbas B."/>
            <person name="Merkel A.Y."/>
        </authorList>
    </citation>
    <scope>NUCLEOTIDE SEQUENCE [LARGE SCALE GENOMIC DNA]</scope>
    <source>
        <strain evidence="10 11">AB-CW4</strain>
    </source>
</reference>
<evidence type="ECO:0000259" key="9">
    <source>
        <dbReference type="Pfam" id="PF12704"/>
    </source>
</evidence>
<evidence type="ECO:0000256" key="3">
    <source>
        <dbReference type="ARBA" id="ARBA00022692"/>
    </source>
</evidence>